<comment type="caution">
    <text evidence="3">The sequence shown here is derived from an EMBL/GenBank/DDBJ whole genome shotgun (WGS) entry which is preliminary data.</text>
</comment>
<evidence type="ECO:0000313" key="3">
    <source>
        <dbReference type="EMBL" id="RYN80885.1"/>
    </source>
</evidence>
<feature type="compositionally biased region" description="Low complexity" evidence="2">
    <location>
        <begin position="613"/>
        <end position="626"/>
    </location>
</feature>
<feature type="compositionally biased region" description="Basic and acidic residues" evidence="2">
    <location>
        <begin position="63"/>
        <end position="75"/>
    </location>
</feature>
<feature type="region of interest" description="Disordered" evidence="2">
    <location>
        <begin position="202"/>
        <end position="233"/>
    </location>
</feature>
<feature type="compositionally biased region" description="Polar residues" evidence="2">
    <location>
        <begin position="588"/>
        <end position="606"/>
    </location>
</feature>
<dbReference type="AlphaFoldDB" id="A0A4Q4NSA6"/>
<reference evidence="4" key="1">
    <citation type="journal article" date="2019" name="bioRxiv">
        <title>Genomics, evolutionary history and diagnostics of the Alternaria alternata species group including apple and Asian pear pathotypes.</title>
        <authorList>
            <person name="Armitage A.D."/>
            <person name="Cockerton H.M."/>
            <person name="Sreenivasaprasad S."/>
            <person name="Woodhall J.W."/>
            <person name="Lane C.R."/>
            <person name="Harrison R.J."/>
            <person name="Clarkson J.P."/>
        </authorList>
    </citation>
    <scope>NUCLEOTIDE SEQUENCE [LARGE SCALE GENOMIC DNA]</scope>
    <source>
        <strain evidence="4">FERA 1177</strain>
    </source>
</reference>
<feature type="coiled-coil region" evidence="1">
    <location>
        <begin position="34"/>
        <end position="61"/>
    </location>
</feature>
<feature type="compositionally biased region" description="Polar residues" evidence="2">
    <location>
        <begin position="332"/>
        <end position="343"/>
    </location>
</feature>
<dbReference type="EMBL" id="PDXD01000003">
    <property type="protein sequence ID" value="RYN80885.1"/>
    <property type="molecule type" value="Genomic_DNA"/>
</dbReference>
<dbReference type="VEuPathDB" id="FungiDB:CC77DRAFT_1093008"/>
<gene>
    <name evidence="3" type="ORF">AA0117_g2617</name>
</gene>
<organism evidence="3 4">
    <name type="scientific">Alternaria alternata</name>
    <name type="common">Alternaria rot fungus</name>
    <name type="synonym">Torula alternata</name>
    <dbReference type="NCBI Taxonomy" id="5599"/>
    <lineage>
        <taxon>Eukaryota</taxon>
        <taxon>Fungi</taxon>
        <taxon>Dikarya</taxon>
        <taxon>Ascomycota</taxon>
        <taxon>Pezizomycotina</taxon>
        <taxon>Dothideomycetes</taxon>
        <taxon>Pleosporomycetidae</taxon>
        <taxon>Pleosporales</taxon>
        <taxon>Pleosporineae</taxon>
        <taxon>Pleosporaceae</taxon>
        <taxon>Alternaria</taxon>
        <taxon>Alternaria sect. Alternaria</taxon>
        <taxon>Alternaria alternata complex</taxon>
    </lineage>
</organism>
<evidence type="ECO:0000256" key="1">
    <source>
        <dbReference type="SAM" id="Coils"/>
    </source>
</evidence>
<feature type="region of interest" description="Disordered" evidence="2">
    <location>
        <begin position="315"/>
        <end position="344"/>
    </location>
</feature>
<dbReference type="Proteomes" id="UP000291422">
    <property type="component" value="Unassembled WGS sequence"/>
</dbReference>
<feature type="region of interest" description="Disordered" evidence="2">
    <location>
        <begin position="537"/>
        <end position="636"/>
    </location>
</feature>
<name>A0A4Q4NSA6_ALTAL</name>
<sequence length="816" mass="88498">MPPIQTNVEPSEELWFAFRQKHNAELYDFQQKSKQAYETVLQNINKAKAELLAKHKKEEEEFWTKARAASKDKSKSANKSAASKTGTQGRNNRQQAASPTRKATPEPKRTQAVTSKAPQTSTPTPAYNTKTQARQSKKRSAAVTIIDLCSDEDEPVKEQTKLAPPPIAKDPVLESQKSDIIEGAVKREHAIPSASLELFGKSAKQGTPELPQFKREQNLSASQPPNLVKPSPIASHDASIAALSTQHSSIPKGGGFGRWVSANGLHMPATQTQKSLQGSAWTLGAPVSRTLDSTSACTFSAVSTWATPTISASEGVQLSSGLAPSRPPLPRQSGSLRSQQSVDYRQGQPLMPQESAFHRLPLDDADTLKGSVAPSQDEHEGKPISQPLEPSAEDKLMHEPPRTPPRPQQYISNMPLPPGRSSHTPDALPRSFMAPKNTSFRRPDFPASVTKDSMPAARNVRAGSQASASTYRASSITQSQCDLSATPRTSVSSLRSGRRKRKVIDVSSDESDYTPPSEDDEPRSPIIVEELCKSVKGNAEKFGPVTKKTKFPPPPPPAMASKSVFSKGKNGYGFQPTSRPKPEVGNQAALSLPNQPQHASITKSQLSPPTAPTPASKTPTKPIATTRAVPVSRSPRKAKLDASAKISQLSEIELRIRNDIAVDEANGYEAPETGVVEQLRGSMRSMSITPAPNNTEDQGITAENVGMLADLSDTESTIAVQSTKHGAGWNSWTHSRINGDRNLAKLRPNRPLVQDEDDDDDDPDISKYSIIDGLIVHEADLERLRLTQEQDRQNLMKSRKMGGGNRARVVSATEIP</sequence>
<accession>A0A4Q4NSA6</accession>
<feature type="region of interest" description="Disordered" evidence="2">
    <location>
        <begin position="366"/>
        <end position="525"/>
    </location>
</feature>
<keyword evidence="1" id="KW-0175">Coiled coil</keyword>
<protein>
    <submittedName>
        <fullName evidence="3">Uncharacterized protein</fullName>
    </submittedName>
</protein>
<feature type="compositionally biased region" description="Polar residues" evidence="2">
    <location>
        <begin position="462"/>
        <end position="495"/>
    </location>
</feature>
<evidence type="ECO:0000256" key="2">
    <source>
        <dbReference type="SAM" id="MobiDB-lite"/>
    </source>
</evidence>
<feature type="compositionally biased region" description="Polar residues" evidence="2">
    <location>
        <begin position="111"/>
        <end position="134"/>
    </location>
</feature>
<feature type="compositionally biased region" description="Basic and acidic residues" evidence="2">
    <location>
        <begin position="392"/>
        <end position="401"/>
    </location>
</feature>
<proteinExistence type="predicted"/>
<feature type="compositionally biased region" description="Acidic residues" evidence="2">
    <location>
        <begin position="507"/>
        <end position="521"/>
    </location>
</feature>
<feature type="region of interest" description="Disordered" evidence="2">
    <location>
        <begin position="63"/>
        <end position="174"/>
    </location>
</feature>
<feature type="compositionally biased region" description="Polar residues" evidence="2">
    <location>
        <begin position="85"/>
        <end position="98"/>
    </location>
</feature>
<feature type="region of interest" description="Disordered" evidence="2">
    <location>
        <begin position="792"/>
        <end position="816"/>
    </location>
</feature>
<evidence type="ECO:0000313" key="4">
    <source>
        <dbReference type="Proteomes" id="UP000291422"/>
    </source>
</evidence>